<keyword evidence="3" id="KW-1185">Reference proteome</keyword>
<dbReference type="Proteomes" id="UP001596417">
    <property type="component" value="Unassembled WGS sequence"/>
</dbReference>
<reference evidence="2 3" key="1">
    <citation type="journal article" date="2019" name="Int. J. Syst. Evol. Microbiol.">
        <title>The Global Catalogue of Microorganisms (GCM) 10K type strain sequencing project: providing services to taxonomists for standard genome sequencing and annotation.</title>
        <authorList>
            <consortium name="The Broad Institute Genomics Platform"/>
            <consortium name="The Broad Institute Genome Sequencing Center for Infectious Disease"/>
            <person name="Wu L."/>
            <person name="Ma J."/>
        </authorList>
    </citation>
    <scope>NUCLEOTIDE SEQUENCE [LARGE SCALE GENOMIC DNA]</scope>
    <source>
        <strain evidence="2 3">RDMS1</strain>
    </source>
</reference>
<dbReference type="AlphaFoldDB" id="A0ABD5YKE4"/>
<organism evidence="2 3">
    <name type="scientific">Halocatena marina</name>
    <dbReference type="NCBI Taxonomy" id="2934937"/>
    <lineage>
        <taxon>Archaea</taxon>
        <taxon>Methanobacteriati</taxon>
        <taxon>Methanobacteriota</taxon>
        <taxon>Stenosarchaea group</taxon>
        <taxon>Halobacteria</taxon>
        <taxon>Halobacteriales</taxon>
        <taxon>Natronomonadaceae</taxon>
        <taxon>Halocatena</taxon>
    </lineage>
</organism>
<comment type="caution">
    <text evidence="2">The sequence shown here is derived from an EMBL/GenBank/DDBJ whole genome shotgun (WGS) entry which is preliminary data.</text>
</comment>
<dbReference type="Gene3D" id="3.40.50.11590">
    <property type="match status" value="1"/>
</dbReference>
<evidence type="ECO:0000259" key="1">
    <source>
        <dbReference type="Pfam" id="PF04016"/>
    </source>
</evidence>
<protein>
    <submittedName>
        <fullName evidence="2">Rossmann-like domain-containing protein</fullName>
    </submittedName>
</protein>
<evidence type="ECO:0000313" key="3">
    <source>
        <dbReference type="Proteomes" id="UP001596417"/>
    </source>
</evidence>
<dbReference type="EMBL" id="JBHTAX010000001">
    <property type="protein sequence ID" value="MFC7189696.1"/>
    <property type="molecule type" value="Genomic_DNA"/>
</dbReference>
<name>A0ABD5YKE4_9EURY</name>
<evidence type="ECO:0000313" key="2">
    <source>
        <dbReference type="EMBL" id="MFC7189696.1"/>
    </source>
</evidence>
<sequence>MDGLALAEWAISSPTGTVAKAAGIAALNALSVPELNWRVGDPMAAIDGADVIGTIGLFQPALKNFDAREVRVVEREPIEEVDSPSGVSVSMFGPDEHEEAIDSVEILFVTGSSLIYGGVDTYLHAAETVPTVVLIGATASFLPGPAFEAGVTMLAGAQVTDADSVRRGVRAGACGTDLHNSGLDKVYVAADYSLPGLDMRR</sequence>
<dbReference type="InterPro" id="IPR007161">
    <property type="entry name" value="DUF364"/>
</dbReference>
<accession>A0ABD5YKE4</accession>
<proteinExistence type="predicted"/>
<feature type="domain" description="Putative heavy-metal chelation" evidence="1">
    <location>
        <begin position="46"/>
        <end position="185"/>
    </location>
</feature>
<dbReference type="Pfam" id="PF04016">
    <property type="entry name" value="DUF364"/>
    <property type="match status" value="1"/>
</dbReference>
<gene>
    <name evidence="2" type="ORF">ACFQL7_07380</name>
</gene>
<dbReference type="SUPFAM" id="SSF159713">
    <property type="entry name" value="Dhaf3308-like"/>
    <property type="match status" value="1"/>
</dbReference>
<dbReference type="RefSeq" id="WP_390205143.1">
    <property type="nucleotide sequence ID" value="NZ_JBHTAX010000001.1"/>
</dbReference>